<dbReference type="SUPFAM" id="SSF55021">
    <property type="entry name" value="ACT-like"/>
    <property type="match status" value="1"/>
</dbReference>
<dbReference type="Pfam" id="PF00005">
    <property type="entry name" value="ABC_tran"/>
    <property type="match status" value="1"/>
</dbReference>
<dbReference type="SMART" id="SM00930">
    <property type="entry name" value="NIL"/>
    <property type="match status" value="1"/>
</dbReference>
<dbReference type="InterPro" id="IPR027417">
    <property type="entry name" value="P-loop_NTPase"/>
</dbReference>
<keyword evidence="4" id="KW-0547">Nucleotide-binding</keyword>
<dbReference type="InterPro" id="IPR041701">
    <property type="entry name" value="MetN_ABC"/>
</dbReference>
<keyword evidence="8" id="KW-0472">Membrane</keyword>
<keyword evidence="7" id="KW-0029">Amino-acid transport</keyword>
<dbReference type="PROSITE" id="PS50893">
    <property type="entry name" value="ABC_TRANSPORTER_2"/>
    <property type="match status" value="1"/>
</dbReference>
<dbReference type="RefSeq" id="WP_012862947.1">
    <property type="nucleotide sequence ID" value="NC_013517.1"/>
</dbReference>
<evidence type="ECO:0000256" key="7">
    <source>
        <dbReference type="ARBA" id="ARBA00022970"/>
    </source>
</evidence>
<dbReference type="GO" id="GO:0016887">
    <property type="term" value="F:ATP hydrolysis activity"/>
    <property type="evidence" value="ECO:0007669"/>
    <property type="project" value="InterPro"/>
</dbReference>
<keyword evidence="3" id="KW-1003">Cell membrane</keyword>
<keyword evidence="6" id="KW-1278">Translocase</keyword>
<keyword evidence="2" id="KW-0813">Transport</keyword>
<evidence type="ECO:0000256" key="6">
    <source>
        <dbReference type="ARBA" id="ARBA00022967"/>
    </source>
</evidence>
<comment type="similarity">
    <text evidence="1">Belongs to the ABC transporter superfamily.</text>
</comment>
<dbReference type="HOGENOM" id="CLU_000604_1_3_0"/>
<dbReference type="SMART" id="SM00382">
    <property type="entry name" value="AAA"/>
    <property type="match status" value="1"/>
</dbReference>
<dbReference type="InterPro" id="IPR018449">
    <property type="entry name" value="NIL_domain"/>
</dbReference>
<dbReference type="InterPro" id="IPR003593">
    <property type="entry name" value="AAA+_ATPase"/>
</dbReference>
<reference evidence="11" key="1">
    <citation type="submission" date="2009-09" db="EMBL/GenBank/DDBJ databases">
        <title>The complete chromosome of Sebaldella termitidis ATCC 33386.</title>
        <authorList>
            <consortium name="US DOE Joint Genome Institute (JGI-PGF)"/>
            <person name="Lucas S."/>
            <person name="Copeland A."/>
            <person name="Lapidus A."/>
            <person name="Glavina del Rio T."/>
            <person name="Dalin E."/>
            <person name="Tice H."/>
            <person name="Bruce D."/>
            <person name="Goodwin L."/>
            <person name="Pitluck S."/>
            <person name="Kyrpides N."/>
            <person name="Mavromatis K."/>
            <person name="Ivanova N."/>
            <person name="Mikhailova N."/>
            <person name="Sims D."/>
            <person name="Meincke L."/>
            <person name="Brettin T."/>
            <person name="Detter J.C."/>
            <person name="Han C."/>
            <person name="Larimer F."/>
            <person name="Land M."/>
            <person name="Hauser L."/>
            <person name="Markowitz V."/>
            <person name="Cheng J.F."/>
            <person name="Hugenholtz P."/>
            <person name="Woyke T."/>
            <person name="Wu D."/>
            <person name="Eisen J.A."/>
        </authorList>
    </citation>
    <scope>NUCLEOTIDE SEQUENCE [LARGE SCALE GENOMIC DNA]</scope>
    <source>
        <strain evidence="11">ATCC 33386 / NCTC 11300</strain>
    </source>
</reference>
<dbReference type="SUPFAM" id="SSF52540">
    <property type="entry name" value="P-loop containing nucleoside triphosphate hydrolases"/>
    <property type="match status" value="1"/>
</dbReference>
<evidence type="ECO:0000313" key="10">
    <source>
        <dbReference type="EMBL" id="ACZ10365.1"/>
    </source>
</evidence>
<dbReference type="Gene3D" id="3.40.50.300">
    <property type="entry name" value="P-loop containing nucleotide triphosphate hydrolases"/>
    <property type="match status" value="1"/>
</dbReference>
<evidence type="ECO:0000313" key="11">
    <source>
        <dbReference type="Proteomes" id="UP000000845"/>
    </source>
</evidence>
<dbReference type="Proteomes" id="UP000000845">
    <property type="component" value="Chromosome"/>
</dbReference>
<accession>D1AQV5</accession>
<sequence>MIKIENIYKSFDHKNVLTNISLEIPKGSIYGIIGYSGAGKSTLIRIINALERPDSGKVFINNTELYSLDKKKIQNEKKRIGMIFQHFYLLNSKTVFDNVAIALKINKTDKKETEKRVMEILRFVGLENYKNSYPEQLSGGQKQRIGIARALVNNPKILLCDEATSALDPETTKQILELLQKINRELGLTIVLITHQMEVIKNICDRVAVLENGSIIEENDVFNIFAFPKKTTTQKFVESILHQDIPDSAYKHLINGRLYKLTFSKGHVDEPVLSNITAETGVNFSILQGVVTEIQEHFFGQLIVKLTSADKRTDTALEKLKTYGVEIQEIKKEEIHYECFT</sequence>
<dbReference type="GO" id="GO:0006865">
    <property type="term" value="P:amino acid transport"/>
    <property type="evidence" value="ECO:0007669"/>
    <property type="project" value="UniProtKB-KW"/>
</dbReference>
<dbReference type="Pfam" id="PF09383">
    <property type="entry name" value="NIL"/>
    <property type="match status" value="1"/>
</dbReference>
<proteinExistence type="inferred from homology"/>
<keyword evidence="11" id="KW-1185">Reference proteome</keyword>
<dbReference type="InterPro" id="IPR017871">
    <property type="entry name" value="ABC_transporter-like_CS"/>
</dbReference>
<organism evidence="10 11">
    <name type="scientific">Sebaldella termitidis (strain ATCC 33386 / NCTC 11300)</name>
    <dbReference type="NCBI Taxonomy" id="526218"/>
    <lineage>
        <taxon>Bacteria</taxon>
        <taxon>Fusobacteriati</taxon>
        <taxon>Fusobacteriota</taxon>
        <taxon>Fusobacteriia</taxon>
        <taxon>Fusobacteriales</taxon>
        <taxon>Leptotrichiaceae</taxon>
        <taxon>Sebaldella</taxon>
    </lineage>
</organism>
<gene>
    <name evidence="10" type="ordered locus">Sterm_3531</name>
</gene>
<protein>
    <submittedName>
        <fullName evidence="10">ABC transporter related protein</fullName>
    </submittedName>
</protein>
<evidence type="ECO:0000256" key="8">
    <source>
        <dbReference type="ARBA" id="ARBA00023136"/>
    </source>
</evidence>
<dbReference type="KEGG" id="str:Sterm_3531"/>
<evidence type="ECO:0000256" key="1">
    <source>
        <dbReference type="ARBA" id="ARBA00005417"/>
    </source>
</evidence>
<dbReference type="PROSITE" id="PS00211">
    <property type="entry name" value="ABC_TRANSPORTER_1"/>
    <property type="match status" value="1"/>
</dbReference>
<dbReference type="Gene3D" id="3.30.70.260">
    <property type="match status" value="1"/>
</dbReference>
<dbReference type="STRING" id="526218.Sterm_3531"/>
<dbReference type="InterPro" id="IPR003439">
    <property type="entry name" value="ABC_transporter-like_ATP-bd"/>
</dbReference>
<evidence type="ECO:0000256" key="4">
    <source>
        <dbReference type="ARBA" id="ARBA00022741"/>
    </source>
</evidence>
<dbReference type="CDD" id="cd03258">
    <property type="entry name" value="ABC_MetN_methionine_transporter"/>
    <property type="match status" value="1"/>
</dbReference>
<evidence type="ECO:0000256" key="3">
    <source>
        <dbReference type="ARBA" id="ARBA00022475"/>
    </source>
</evidence>
<feature type="domain" description="ABC transporter" evidence="9">
    <location>
        <begin position="2"/>
        <end position="237"/>
    </location>
</feature>
<dbReference type="GO" id="GO:0005524">
    <property type="term" value="F:ATP binding"/>
    <property type="evidence" value="ECO:0007669"/>
    <property type="project" value="UniProtKB-KW"/>
</dbReference>
<evidence type="ECO:0000256" key="5">
    <source>
        <dbReference type="ARBA" id="ARBA00022840"/>
    </source>
</evidence>
<dbReference type="AlphaFoldDB" id="D1AQV5"/>
<evidence type="ECO:0000259" key="9">
    <source>
        <dbReference type="PROSITE" id="PS50893"/>
    </source>
</evidence>
<dbReference type="eggNOG" id="COG1135">
    <property type="taxonomic scope" value="Bacteria"/>
</dbReference>
<dbReference type="PANTHER" id="PTHR43166:SF30">
    <property type="entry name" value="METHIONINE IMPORT ATP-BINDING PROTEIN METN"/>
    <property type="match status" value="1"/>
</dbReference>
<keyword evidence="5" id="KW-0067">ATP-binding</keyword>
<evidence type="ECO:0000256" key="2">
    <source>
        <dbReference type="ARBA" id="ARBA00022448"/>
    </source>
</evidence>
<dbReference type="GO" id="GO:0005886">
    <property type="term" value="C:plasma membrane"/>
    <property type="evidence" value="ECO:0007669"/>
    <property type="project" value="UniProtKB-ARBA"/>
</dbReference>
<dbReference type="InterPro" id="IPR045865">
    <property type="entry name" value="ACT-like_dom_sf"/>
</dbReference>
<dbReference type="PANTHER" id="PTHR43166">
    <property type="entry name" value="AMINO ACID IMPORT ATP-BINDING PROTEIN"/>
    <property type="match status" value="1"/>
</dbReference>
<name>D1AQV5_SEBTE</name>
<reference evidence="10 11" key="2">
    <citation type="journal article" date="2010" name="Stand. Genomic Sci.">
        <title>Complete genome sequence of Sebaldella termitidis type strain (NCTC 11300).</title>
        <authorList>
            <person name="Harmon-Smith M."/>
            <person name="Celia L."/>
            <person name="Chertkov O."/>
            <person name="Lapidus A."/>
            <person name="Copeland A."/>
            <person name="Glavina Del Rio T."/>
            <person name="Nolan M."/>
            <person name="Lucas S."/>
            <person name="Tice H."/>
            <person name="Cheng J.F."/>
            <person name="Han C."/>
            <person name="Detter J.C."/>
            <person name="Bruce D."/>
            <person name="Goodwin L."/>
            <person name="Pitluck S."/>
            <person name="Pati A."/>
            <person name="Liolios K."/>
            <person name="Ivanova N."/>
            <person name="Mavromatis K."/>
            <person name="Mikhailova N."/>
            <person name="Chen A."/>
            <person name="Palaniappan K."/>
            <person name="Land M."/>
            <person name="Hauser L."/>
            <person name="Chang Y.J."/>
            <person name="Jeffries C.D."/>
            <person name="Brettin T."/>
            <person name="Goker M."/>
            <person name="Beck B."/>
            <person name="Bristow J."/>
            <person name="Eisen J.A."/>
            <person name="Markowitz V."/>
            <person name="Hugenholtz P."/>
            <person name="Kyrpides N.C."/>
            <person name="Klenk H.P."/>
            <person name="Chen F."/>
        </authorList>
    </citation>
    <scope>NUCLEOTIDE SEQUENCE [LARGE SCALE GENOMIC DNA]</scope>
    <source>
        <strain evidence="11">ATCC 33386 / NCTC 11300</strain>
    </source>
</reference>
<dbReference type="InterPro" id="IPR050086">
    <property type="entry name" value="MetN_ABC_transporter-like"/>
</dbReference>
<dbReference type="EMBL" id="CP001739">
    <property type="protein sequence ID" value="ACZ10365.1"/>
    <property type="molecule type" value="Genomic_DNA"/>
</dbReference>
<dbReference type="FunFam" id="3.40.50.300:FF:000056">
    <property type="entry name" value="Cell division ATP-binding protein FtsE"/>
    <property type="match status" value="1"/>
</dbReference>